<feature type="region of interest" description="Disordered" evidence="4">
    <location>
        <begin position="129"/>
        <end position="167"/>
    </location>
</feature>
<feature type="compositionally biased region" description="Polar residues" evidence="4">
    <location>
        <begin position="156"/>
        <end position="167"/>
    </location>
</feature>
<dbReference type="InterPro" id="IPR012340">
    <property type="entry name" value="NA-bd_OB-fold"/>
</dbReference>
<dbReference type="EMBL" id="CP109134">
    <property type="protein sequence ID" value="WSD04482.1"/>
    <property type="molecule type" value="Genomic_DNA"/>
</dbReference>
<dbReference type="InterPro" id="IPR000424">
    <property type="entry name" value="Primosome_PriB/ssb"/>
</dbReference>
<dbReference type="RefSeq" id="WP_326750812.1">
    <property type="nucleotide sequence ID" value="NZ_CP109134.1"/>
</dbReference>
<dbReference type="NCBIfam" id="NF005851">
    <property type="entry name" value="PRK07772.1"/>
    <property type="match status" value="1"/>
</dbReference>
<keyword evidence="6" id="KW-1185">Reference proteome</keyword>
<proteinExistence type="inferred from homology"/>
<evidence type="ECO:0000256" key="2">
    <source>
        <dbReference type="HAMAP-Rule" id="MF_00984"/>
    </source>
</evidence>
<dbReference type="SUPFAM" id="SSF50249">
    <property type="entry name" value="Nucleic acid-binding proteins"/>
    <property type="match status" value="1"/>
</dbReference>
<sequence length="167" mass="18175">MVGETVVTVVGNLTDDPEIRNTPSGDAVTHFTVASTPRTFDRQSNEWKDGETLFLRCSAWRQTAEHVAHSLARGTRVIVQGRLHQRTYETREGEKRTVIELEALEIGPSLRYADATVSKIPRVGVPGGTLFDTAPSAPNDTPGAPTPGVPDRDNSAPHNDNSPTFPF</sequence>
<evidence type="ECO:0000256" key="1">
    <source>
        <dbReference type="ARBA" id="ARBA00023125"/>
    </source>
</evidence>
<evidence type="ECO:0000256" key="4">
    <source>
        <dbReference type="SAM" id="MobiDB-lite"/>
    </source>
</evidence>
<evidence type="ECO:0000313" key="6">
    <source>
        <dbReference type="Proteomes" id="UP001335325"/>
    </source>
</evidence>
<accession>A0ABZ1GEB3</accession>
<dbReference type="InterPro" id="IPR011344">
    <property type="entry name" value="ssDNA-bd"/>
</dbReference>
<dbReference type="CDD" id="cd04496">
    <property type="entry name" value="SSB_OBF"/>
    <property type="match status" value="1"/>
</dbReference>
<dbReference type="GeneID" id="91541107"/>
<gene>
    <name evidence="5" type="ORF">OIE73_01015</name>
</gene>
<protein>
    <recommendedName>
        <fullName evidence="2 3">Single-stranded DNA-binding protein</fullName>
        <shortName evidence="2">SSB</shortName>
    </recommendedName>
</protein>
<dbReference type="Gene3D" id="2.40.50.140">
    <property type="entry name" value="Nucleic acid-binding proteins"/>
    <property type="match status" value="1"/>
</dbReference>
<dbReference type="PANTHER" id="PTHR10302:SF27">
    <property type="entry name" value="SINGLE-STRANDED DNA-BINDING PROTEIN"/>
    <property type="match status" value="1"/>
</dbReference>
<evidence type="ECO:0000256" key="3">
    <source>
        <dbReference type="RuleBase" id="RU000524"/>
    </source>
</evidence>
<dbReference type="PROSITE" id="PS50935">
    <property type="entry name" value="SSB"/>
    <property type="match status" value="1"/>
</dbReference>
<dbReference type="HAMAP" id="MF_00984">
    <property type="entry name" value="SSB"/>
    <property type="match status" value="1"/>
</dbReference>
<reference evidence="5 6" key="1">
    <citation type="submission" date="2022-10" db="EMBL/GenBank/DDBJ databases">
        <title>The complete genomes of actinobacterial strains from the NBC collection.</title>
        <authorList>
            <person name="Joergensen T.S."/>
            <person name="Alvarez Arevalo M."/>
            <person name="Sterndorff E.B."/>
            <person name="Faurdal D."/>
            <person name="Vuksanovic O."/>
            <person name="Mourched A.-S."/>
            <person name="Charusanti P."/>
            <person name="Shaw S."/>
            <person name="Blin K."/>
            <person name="Weber T."/>
        </authorList>
    </citation>
    <scope>NUCLEOTIDE SEQUENCE [LARGE SCALE GENOMIC DNA]</scope>
    <source>
        <strain evidence="5 6">NBC 01753</strain>
    </source>
</reference>
<organism evidence="5 6">
    <name type="scientific">Streptomyces hirsutus</name>
    <dbReference type="NCBI Taxonomy" id="35620"/>
    <lineage>
        <taxon>Bacteria</taxon>
        <taxon>Bacillati</taxon>
        <taxon>Actinomycetota</taxon>
        <taxon>Actinomycetes</taxon>
        <taxon>Kitasatosporales</taxon>
        <taxon>Streptomycetaceae</taxon>
        <taxon>Streptomyces</taxon>
    </lineage>
</organism>
<comment type="subunit">
    <text evidence="2">Homotetramer.</text>
</comment>
<comment type="caution">
    <text evidence="2">Lacks conserved residue(s) required for the propagation of feature annotation.</text>
</comment>
<dbReference type="Proteomes" id="UP001335325">
    <property type="component" value="Chromosome"/>
</dbReference>
<dbReference type="PANTHER" id="PTHR10302">
    <property type="entry name" value="SINGLE-STRANDED DNA-BINDING PROTEIN"/>
    <property type="match status" value="1"/>
</dbReference>
<name>A0ABZ1GEB3_9ACTN</name>
<evidence type="ECO:0000313" key="5">
    <source>
        <dbReference type="EMBL" id="WSD04482.1"/>
    </source>
</evidence>
<keyword evidence="1 2" id="KW-0238">DNA-binding</keyword>
<dbReference type="NCBIfam" id="TIGR00621">
    <property type="entry name" value="ssb"/>
    <property type="match status" value="1"/>
</dbReference>
<dbReference type="GO" id="GO:0003677">
    <property type="term" value="F:DNA binding"/>
    <property type="evidence" value="ECO:0007669"/>
    <property type="project" value="UniProtKB-KW"/>
</dbReference>
<dbReference type="Pfam" id="PF00436">
    <property type="entry name" value="SSB"/>
    <property type="match status" value="1"/>
</dbReference>